<organism evidence="1 2">
    <name type="scientific">Marasmius crinis-equi</name>
    <dbReference type="NCBI Taxonomy" id="585013"/>
    <lineage>
        <taxon>Eukaryota</taxon>
        <taxon>Fungi</taxon>
        <taxon>Dikarya</taxon>
        <taxon>Basidiomycota</taxon>
        <taxon>Agaricomycotina</taxon>
        <taxon>Agaricomycetes</taxon>
        <taxon>Agaricomycetidae</taxon>
        <taxon>Agaricales</taxon>
        <taxon>Marasmiineae</taxon>
        <taxon>Marasmiaceae</taxon>
        <taxon>Marasmius</taxon>
    </lineage>
</organism>
<evidence type="ECO:0000313" key="1">
    <source>
        <dbReference type="EMBL" id="KAL0562766.1"/>
    </source>
</evidence>
<reference evidence="1 2" key="1">
    <citation type="submission" date="2024-02" db="EMBL/GenBank/DDBJ databases">
        <title>A draft genome for the cacao thread blight pathogen Marasmius crinis-equi.</title>
        <authorList>
            <person name="Cohen S.P."/>
            <person name="Baruah I.K."/>
            <person name="Amoako-Attah I."/>
            <person name="Bukari Y."/>
            <person name="Meinhardt L.W."/>
            <person name="Bailey B.A."/>
        </authorList>
    </citation>
    <scope>NUCLEOTIDE SEQUENCE [LARGE SCALE GENOMIC DNA]</scope>
    <source>
        <strain evidence="1 2">GH-76</strain>
    </source>
</reference>
<keyword evidence="2" id="KW-1185">Reference proteome</keyword>
<name>A0ABR3EIQ3_9AGAR</name>
<comment type="caution">
    <text evidence="1">The sequence shown here is derived from an EMBL/GenBank/DDBJ whole genome shotgun (WGS) entry which is preliminary data.</text>
</comment>
<dbReference type="EMBL" id="JBAHYK010004564">
    <property type="protein sequence ID" value="KAL0562766.1"/>
    <property type="molecule type" value="Genomic_DNA"/>
</dbReference>
<sequence>MLQGSSFRHAPSQSILLPHLQRLVYKYDVSDGTIFLDSISTPSLTELSVPADPSEEFTHGLLRFLDRSGCHLQSLECDLPWSFDGKDADAGWPAILSQMPGLKSLYVRLSASLSWNGNDPLDELCNILCDLSWARELTYLRIRATAGGWRDLEREEMEDVTGRFLALVESRAPDNHAPTVVPLRGAQLELDCYHNSGWTELDTVPLTGHPYM</sequence>
<protein>
    <submittedName>
        <fullName evidence="1">Uncharacterized protein</fullName>
    </submittedName>
</protein>
<proteinExistence type="predicted"/>
<dbReference type="Proteomes" id="UP001465976">
    <property type="component" value="Unassembled WGS sequence"/>
</dbReference>
<evidence type="ECO:0000313" key="2">
    <source>
        <dbReference type="Proteomes" id="UP001465976"/>
    </source>
</evidence>
<accession>A0ABR3EIQ3</accession>
<gene>
    <name evidence="1" type="ORF">V5O48_019313</name>
</gene>